<dbReference type="EMBL" id="JALIEA010000012">
    <property type="protein sequence ID" value="MCJ7858381.1"/>
    <property type="molecule type" value="Genomic_DNA"/>
</dbReference>
<gene>
    <name evidence="1" type="ORF">MUN33_06575</name>
</gene>
<dbReference type="RefSeq" id="WP_244804106.1">
    <property type="nucleotide sequence ID" value="NZ_JALIEA010000012.1"/>
</dbReference>
<comment type="caution">
    <text evidence="1">The sequence shown here is derived from an EMBL/GenBank/DDBJ whole genome shotgun (WGS) entry which is preliminary data.</text>
</comment>
<evidence type="ECO:0000313" key="1">
    <source>
        <dbReference type="EMBL" id="MCJ7858381.1"/>
    </source>
</evidence>
<protein>
    <submittedName>
        <fullName evidence="1">Uncharacterized protein</fullName>
    </submittedName>
</protein>
<evidence type="ECO:0000313" key="2">
    <source>
        <dbReference type="Proteomes" id="UP001139207"/>
    </source>
</evidence>
<keyword evidence="2" id="KW-1185">Reference proteome</keyword>
<dbReference type="Proteomes" id="UP001139207">
    <property type="component" value="Unassembled WGS sequence"/>
</dbReference>
<organism evidence="1 2">
    <name type="scientific">Corynebacterium kalidii</name>
    <dbReference type="NCBI Taxonomy" id="2931982"/>
    <lineage>
        <taxon>Bacteria</taxon>
        <taxon>Bacillati</taxon>
        <taxon>Actinomycetota</taxon>
        <taxon>Actinomycetes</taxon>
        <taxon>Mycobacteriales</taxon>
        <taxon>Corynebacteriaceae</taxon>
        <taxon>Corynebacterium</taxon>
    </lineage>
</organism>
<proteinExistence type="predicted"/>
<reference evidence="1" key="1">
    <citation type="submission" date="2022-04" db="EMBL/GenBank/DDBJ databases">
        <title>Corynebacterium kalidii LD5P10.</title>
        <authorList>
            <person name="Sun J.Q."/>
        </authorList>
    </citation>
    <scope>NUCLEOTIDE SEQUENCE</scope>
    <source>
        <strain evidence="1">LD5P10</strain>
    </source>
</reference>
<name>A0A9X1WH39_9CORY</name>
<sequence>MTPSIQSVLAAKGVNPTAEHLDKLEAKWAEIQELKPDYTTVGLDDADIALRNIPGGDHNE</sequence>
<dbReference type="AlphaFoldDB" id="A0A9X1WH39"/>
<accession>A0A9X1WH39</accession>